<keyword evidence="1" id="KW-0812">Transmembrane</keyword>
<proteinExistence type="predicted"/>
<dbReference type="AlphaFoldDB" id="A0A928Z7G7"/>
<keyword evidence="3" id="KW-1185">Reference proteome</keyword>
<dbReference type="NCBIfam" id="NF033632">
    <property type="entry name" value="SLATT_4"/>
    <property type="match status" value="1"/>
</dbReference>
<organism evidence="2 3">
    <name type="scientific">Zarconia navalis LEGE 11467</name>
    <dbReference type="NCBI Taxonomy" id="1828826"/>
    <lineage>
        <taxon>Bacteria</taxon>
        <taxon>Bacillati</taxon>
        <taxon>Cyanobacteriota</taxon>
        <taxon>Cyanophyceae</taxon>
        <taxon>Oscillatoriophycideae</taxon>
        <taxon>Oscillatoriales</taxon>
        <taxon>Oscillatoriales incertae sedis</taxon>
        <taxon>Zarconia</taxon>
        <taxon>Zarconia navalis</taxon>
    </lineage>
</organism>
<sequence length="184" mass="21857">MNTESLFKQIENEFQRHLVDCHDSKRAHFDLADYYYEKANMLYYIQSFGLAAITAWLLSTQFEGFLPKDSSIVRATPTVLAIIVSVLTIVEHVFRFKDRAFTHEQAAKRYHTLWRACKNWRTDFPDDSTIEQARLVVQKYREQLNDINRDAPHLSSVLWRKIERIRSNSKNKDVSKYSFEEKMK</sequence>
<keyword evidence="1" id="KW-0472">Membrane</keyword>
<evidence type="ECO:0000313" key="3">
    <source>
        <dbReference type="Proteomes" id="UP000621799"/>
    </source>
</evidence>
<feature type="transmembrane region" description="Helical" evidence="1">
    <location>
        <begin position="41"/>
        <end position="59"/>
    </location>
</feature>
<keyword evidence="1" id="KW-1133">Transmembrane helix</keyword>
<feature type="transmembrane region" description="Helical" evidence="1">
    <location>
        <begin position="71"/>
        <end position="90"/>
    </location>
</feature>
<name>A0A928Z7G7_9CYAN</name>
<gene>
    <name evidence="2" type="ORF">IQ235_02515</name>
</gene>
<comment type="caution">
    <text evidence="2">The sequence shown here is derived from an EMBL/GenBank/DDBJ whole genome shotgun (WGS) entry which is preliminary data.</text>
</comment>
<dbReference type="RefSeq" id="WP_264319926.1">
    <property type="nucleotide sequence ID" value="NZ_JADEXN010000023.1"/>
</dbReference>
<reference evidence="2" key="1">
    <citation type="submission" date="2020-10" db="EMBL/GenBank/DDBJ databases">
        <authorList>
            <person name="Castelo-Branco R."/>
            <person name="Eusebio N."/>
            <person name="Adriana R."/>
            <person name="Vieira A."/>
            <person name="Brugerolle De Fraissinette N."/>
            <person name="Rezende De Castro R."/>
            <person name="Schneider M.P."/>
            <person name="Vasconcelos V."/>
            <person name="Leao P.N."/>
        </authorList>
    </citation>
    <scope>NUCLEOTIDE SEQUENCE</scope>
    <source>
        <strain evidence="2">LEGE 11467</strain>
    </source>
</reference>
<protein>
    <submittedName>
        <fullName evidence="2">SLATT domain-containing protein</fullName>
    </submittedName>
</protein>
<evidence type="ECO:0000256" key="1">
    <source>
        <dbReference type="SAM" id="Phobius"/>
    </source>
</evidence>
<dbReference type="EMBL" id="JADEXN010000023">
    <property type="protein sequence ID" value="MBE9039668.1"/>
    <property type="molecule type" value="Genomic_DNA"/>
</dbReference>
<evidence type="ECO:0000313" key="2">
    <source>
        <dbReference type="EMBL" id="MBE9039668.1"/>
    </source>
</evidence>
<accession>A0A928Z7G7</accession>
<dbReference type="Proteomes" id="UP000621799">
    <property type="component" value="Unassembled WGS sequence"/>
</dbReference>